<evidence type="ECO:0000256" key="3">
    <source>
        <dbReference type="ARBA" id="ARBA00010821"/>
    </source>
</evidence>
<evidence type="ECO:0000313" key="7">
    <source>
        <dbReference type="EMBL" id="NOV44318.1"/>
    </source>
</evidence>
<evidence type="ECO:0000256" key="6">
    <source>
        <dbReference type="SAM" id="MobiDB-lite"/>
    </source>
</evidence>
<reference evidence="7" key="1">
    <citation type="submission" date="2020-03" db="EMBL/GenBank/DDBJ databases">
        <title>Transcriptomic Profiling of the Digestive Tract of the Rat Flea, Xenopsylla cheopis, Following Blood Feeding and Infection with Yersinia pestis.</title>
        <authorList>
            <person name="Bland D.M."/>
            <person name="Martens C.A."/>
            <person name="Virtaneva K."/>
            <person name="Kanakabandi K."/>
            <person name="Long D."/>
            <person name="Rosenke R."/>
            <person name="Saturday G.A."/>
            <person name="Hoyt F.H."/>
            <person name="Bruno D.P."/>
            <person name="Ribeiro J.M.C."/>
            <person name="Hinnebusch J."/>
        </authorList>
    </citation>
    <scope>NUCLEOTIDE SEQUENCE</scope>
</reference>
<protein>
    <submittedName>
        <fullName evidence="7">Putative secreted protein</fullName>
    </submittedName>
</protein>
<dbReference type="EMBL" id="GIIL01000592">
    <property type="protein sequence ID" value="NOV44318.1"/>
    <property type="molecule type" value="Transcribed_RNA"/>
</dbReference>
<dbReference type="GO" id="GO:0005634">
    <property type="term" value="C:nucleus"/>
    <property type="evidence" value="ECO:0007669"/>
    <property type="project" value="UniProtKB-SubCell"/>
</dbReference>
<name>A0A6M2DH01_XENCH</name>
<dbReference type="Pfam" id="PF14799">
    <property type="entry name" value="FAM195"/>
    <property type="match status" value="1"/>
</dbReference>
<keyword evidence="4" id="KW-0963">Cytoplasm</keyword>
<dbReference type="InterPro" id="IPR029428">
    <property type="entry name" value="MCRIP"/>
</dbReference>
<evidence type="ECO:0000256" key="5">
    <source>
        <dbReference type="ARBA" id="ARBA00023242"/>
    </source>
</evidence>
<accession>A0A6M2DH01</accession>
<keyword evidence="5" id="KW-0539">Nucleus</keyword>
<evidence type="ECO:0000256" key="1">
    <source>
        <dbReference type="ARBA" id="ARBA00004123"/>
    </source>
</evidence>
<feature type="compositionally biased region" description="Basic and acidic residues" evidence="6">
    <location>
        <begin position="1"/>
        <end position="12"/>
    </location>
</feature>
<organism evidence="7">
    <name type="scientific">Xenopsylla cheopis</name>
    <name type="common">Oriental rat flea</name>
    <name type="synonym">Pulex cheopis</name>
    <dbReference type="NCBI Taxonomy" id="163159"/>
    <lineage>
        <taxon>Eukaryota</taxon>
        <taxon>Metazoa</taxon>
        <taxon>Ecdysozoa</taxon>
        <taxon>Arthropoda</taxon>
        <taxon>Hexapoda</taxon>
        <taxon>Insecta</taxon>
        <taxon>Pterygota</taxon>
        <taxon>Neoptera</taxon>
        <taxon>Endopterygota</taxon>
        <taxon>Siphonaptera</taxon>
        <taxon>Pulicidae</taxon>
        <taxon>Xenopsyllinae</taxon>
        <taxon>Xenopsylla</taxon>
    </lineage>
</organism>
<feature type="region of interest" description="Disordered" evidence="6">
    <location>
        <begin position="1"/>
        <end position="28"/>
    </location>
</feature>
<evidence type="ECO:0000256" key="2">
    <source>
        <dbReference type="ARBA" id="ARBA00004210"/>
    </source>
</evidence>
<dbReference type="AlphaFoldDB" id="A0A6M2DH01"/>
<comment type="subcellular location">
    <subcellularLocation>
        <location evidence="2">Cytoplasm</location>
        <location evidence="2">Stress granule</location>
    </subcellularLocation>
    <subcellularLocation>
        <location evidence="1">Nucleus</location>
    </subcellularLocation>
</comment>
<sequence length="94" mass="11102">MERLDRNVRDVSSRSVNSIGPKRIVPKDPPQHAELINFIHESWHKVAIEIEQGGCSSTLFYRHTSTDPRLKEFKPFDLESFWGRRMVQNFRNHP</sequence>
<evidence type="ECO:0000256" key="4">
    <source>
        <dbReference type="ARBA" id="ARBA00022490"/>
    </source>
</evidence>
<dbReference type="GO" id="GO:0010494">
    <property type="term" value="C:cytoplasmic stress granule"/>
    <property type="evidence" value="ECO:0007669"/>
    <property type="project" value="UniProtKB-SubCell"/>
</dbReference>
<proteinExistence type="inferred from homology"/>
<comment type="similarity">
    <text evidence="3">Belongs to the MCRIP family.</text>
</comment>